<reference evidence="9" key="5">
    <citation type="journal article" date="2021" name="G3 (Bethesda)">
        <title>Aegilops tauschii genome assembly Aet v5.0 features greater sequence contiguity and improved annotation.</title>
        <authorList>
            <person name="Wang L."/>
            <person name="Zhu T."/>
            <person name="Rodriguez J.C."/>
            <person name="Deal K.R."/>
            <person name="Dubcovsky J."/>
            <person name="McGuire P.E."/>
            <person name="Lux T."/>
            <person name="Spannagl M."/>
            <person name="Mayer K.F.X."/>
            <person name="Baldrich P."/>
            <person name="Meyers B.C."/>
            <person name="Huo N."/>
            <person name="Gu Y.Q."/>
            <person name="Zhou H."/>
            <person name="Devos K.M."/>
            <person name="Bennetzen J.L."/>
            <person name="Unver T."/>
            <person name="Budak H."/>
            <person name="Gulick P.J."/>
            <person name="Galiba G."/>
            <person name="Kalapos B."/>
            <person name="Nelson D.R."/>
            <person name="Li P."/>
            <person name="You F.M."/>
            <person name="Luo M.C."/>
            <person name="Dvorak J."/>
        </authorList>
    </citation>
    <scope>NUCLEOTIDE SEQUENCE [LARGE SCALE GENOMIC DNA]</scope>
    <source>
        <strain evidence="9">cv. AL8/78</strain>
    </source>
</reference>
<dbReference type="SUPFAM" id="SSF56112">
    <property type="entry name" value="Protein kinase-like (PK-like)"/>
    <property type="match status" value="1"/>
</dbReference>
<keyword evidence="3 6" id="KW-0547">Nucleotide-binding</keyword>
<sequence length="218" mass="23852">PPPHSNSPRQHAKHATGPNQFTTNDGTSRSPISSGQQMVATGAAEGAAAGCRARAALLGAYELGRTLGEGSFGKVKHARHRATGDHFAVKILDRGRVLSLRGADDQVRREIATLTMLAHPNVVRLHEVISSLVLLLIAISAPVLPSLLRSCLCCLCPLVEKFEEKMILLNLNTLSSLRARMLELRARHGWNDATVINQRFLKKRVLLRGDCKHHHHNV</sequence>
<evidence type="ECO:0000256" key="5">
    <source>
        <dbReference type="ARBA" id="ARBA00022840"/>
    </source>
</evidence>
<dbReference type="GO" id="GO:0004674">
    <property type="term" value="F:protein serine/threonine kinase activity"/>
    <property type="evidence" value="ECO:0007669"/>
    <property type="project" value="UniProtKB-KW"/>
</dbReference>
<evidence type="ECO:0000313" key="9">
    <source>
        <dbReference type="EnsemblPlants" id="AET1Gv20200100.16"/>
    </source>
</evidence>
<dbReference type="PANTHER" id="PTHR43895">
    <property type="entry name" value="CALCIUM/CALMODULIN-DEPENDENT PROTEIN KINASE KINASE-RELATED"/>
    <property type="match status" value="1"/>
</dbReference>
<dbReference type="EnsemblPlants" id="AET1Gv20200100.16">
    <property type="protein sequence ID" value="AET1Gv20200100.16"/>
    <property type="gene ID" value="AET1Gv20200100"/>
</dbReference>
<proteinExistence type="predicted"/>
<evidence type="ECO:0000313" key="10">
    <source>
        <dbReference type="Proteomes" id="UP000015105"/>
    </source>
</evidence>
<dbReference type="Pfam" id="PF00069">
    <property type="entry name" value="Pkinase"/>
    <property type="match status" value="1"/>
</dbReference>
<evidence type="ECO:0000256" key="4">
    <source>
        <dbReference type="ARBA" id="ARBA00022777"/>
    </source>
</evidence>
<accession>A0A452XXL1</accession>
<evidence type="ECO:0000256" key="2">
    <source>
        <dbReference type="ARBA" id="ARBA00022679"/>
    </source>
</evidence>
<dbReference type="GO" id="GO:0005524">
    <property type="term" value="F:ATP binding"/>
    <property type="evidence" value="ECO:0007669"/>
    <property type="project" value="UniProtKB-UniRule"/>
</dbReference>
<dbReference type="SMART" id="SM00220">
    <property type="entry name" value="S_TKc"/>
    <property type="match status" value="1"/>
</dbReference>
<dbReference type="Gene3D" id="3.30.200.20">
    <property type="entry name" value="Phosphorylase Kinase, domain 1"/>
    <property type="match status" value="1"/>
</dbReference>
<protein>
    <recommendedName>
        <fullName evidence="8">Protein kinase domain-containing protein</fullName>
    </recommendedName>
</protein>
<dbReference type="PROSITE" id="PS50011">
    <property type="entry name" value="PROTEIN_KINASE_DOM"/>
    <property type="match status" value="1"/>
</dbReference>
<dbReference type="InterPro" id="IPR000719">
    <property type="entry name" value="Prot_kinase_dom"/>
</dbReference>
<keyword evidence="10" id="KW-1185">Reference proteome</keyword>
<feature type="compositionally biased region" description="Polar residues" evidence="7">
    <location>
        <begin position="17"/>
        <end position="39"/>
    </location>
</feature>
<reference evidence="10" key="1">
    <citation type="journal article" date="2014" name="Science">
        <title>Ancient hybridizations among the ancestral genomes of bread wheat.</title>
        <authorList>
            <consortium name="International Wheat Genome Sequencing Consortium,"/>
            <person name="Marcussen T."/>
            <person name="Sandve S.R."/>
            <person name="Heier L."/>
            <person name="Spannagl M."/>
            <person name="Pfeifer M."/>
            <person name="Jakobsen K.S."/>
            <person name="Wulff B.B."/>
            <person name="Steuernagel B."/>
            <person name="Mayer K.F."/>
            <person name="Olsen O.A."/>
        </authorList>
    </citation>
    <scope>NUCLEOTIDE SEQUENCE [LARGE SCALE GENOMIC DNA]</scope>
    <source>
        <strain evidence="10">cv. AL8/78</strain>
    </source>
</reference>
<reference evidence="10" key="2">
    <citation type="journal article" date="2017" name="Nat. Plants">
        <title>The Aegilops tauschii genome reveals multiple impacts of transposons.</title>
        <authorList>
            <person name="Zhao G."/>
            <person name="Zou C."/>
            <person name="Li K."/>
            <person name="Wang K."/>
            <person name="Li T."/>
            <person name="Gao L."/>
            <person name="Zhang X."/>
            <person name="Wang H."/>
            <person name="Yang Z."/>
            <person name="Liu X."/>
            <person name="Jiang W."/>
            <person name="Mao L."/>
            <person name="Kong X."/>
            <person name="Jiao Y."/>
            <person name="Jia J."/>
        </authorList>
    </citation>
    <scope>NUCLEOTIDE SEQUENCE [LARGE SCALE GENOMIC DNA]</scope>
    <source>
        <strain evidence="10">cv. AL8/78</strain>
    </source>
</reference>
<keyword evidence="2" id="KW-0808">Transferase</keyword>
<feature type="binding site" evidence="6">
    <location>
        <position position="90"/>
    </location>
    <ligand>
        <name>ATP</name>
        <dbReference type="ChEBI" id="CHEBI:30616"/>
    </ligand>
</feature>
<dbReference type="PROSITE" id="PS00107">
    <property type="entry name" value="PROTEIN_KINASE_ATP"/>
    <property type="match status" value="1"/>
</dbReference>
<reference evidence="9" key="3">
    <citation type="journal article" date="2017" name="Nature">
        <title>Genome sequence of the progenitor of the wheat D genome Aegilops tauschii.</title>
        <authorList>
            <person name="Luo M.C."/>
            <person name="Gu Y.Q."/>
            <person name="Puiu D."/>
            <person name="Wang H."/>
            <person name="Twardziok S.O."/>
            <person name="Deal K.R."/>
            <person name="Huo N."/>
            <person name="Zhu T."/>
            <person name="Wang L."/>
            <person name="Wang Y."/>
            <person name="McGuire P.E."/>
            <person name="Liu S."/>
            <person name="Long H."/>
            <person name="Ramasamy R.K."/>
            <person name="Rodriguez J.C."/>
            <person name="Van S.L."/>
            <person name="Yuan L."/>
            <person name="Wang Z."/>
            <person name="Xia Z."/>
            <person name="Xiao L."/>
            <person name="Anderson O.D."/>
            <person name="Ouyang S."/>
            <person name="Liang Y."/>
            <person name="Zimin A.V."/>
            <person name="Pertea G."/>
            <person name="Qi P."/>
            <person name="Bennetzen J.L."/>
            <person name="Dai X."/>
            <person name="Dawson M.W."/>
            <person name="Muller H.G."/>
            <person name="Kugler K."/>
            <person name="Rivarola-Duarte L."/>
            <person name="Spannagl M."/>
            <person name="Mayer K.F.X."/>
            <person name="Lu F.H."/>
            <person name="Bevan M.W."/>
            <person name="Leroy P."/>
            <person name="Li P."/>
            <person name="You F.M."/>
            <person name="Sun Q."/>
            <person name="Liu Z."/>
            <person name="Lyons E."/>
            <person name="Wicker T."/>
            <person name="Salzberg S.L."/>
            <person name="Devos K.M."/>
            <person name="Dvorak J."/>
        </authorList>
    </citation>
    <scope>NUCLEOTIDE SEQUENCE [LARGE SCALE GENOMIC DNA]</scope>
    <source>
        <strain evidence="9">cv. AL8/78</strain>
    </source>
</reference>
<dbReference type="Proteomes" id="UP000015105">
    <property type="component" value="Chromosome 1D"/>
</dbReference>
<feature type="region of interest" description="Disordered" evidence="7">
    <location>
        <begin position="1"/>
        <end position="39"/>
    </location>
</feature>
<keyword evidence="4" id="KW-0418">Kinase</keyword>
<dbReference type="GO" id="GO:0007165">
    <property type="term" value="P:signal transduction"/>
    <property type="evidence" value="ECO:0007669"/>
    <property type="project" value="TreeGrafter"/>
</dbReference>
<name>A0A452XXL1_AEGTS</name>
<dbReference type="FunFam" id="3.30.200.20:FF:000042">
    <property type="entry name" value="Aurora kinase A"/>
    <property type="match status" value="1"/>
</dbReference>
<evidence type="ECO:0000256" key="6">
    <source>
        <dbReference type="PROSITE-ProRule" id="PRU10141"/>
    </source>
</evidence>
<keyword evidence="1" id="KW-0723">Serine/threonine-protein kinase</keyword>
<evidence type="ECO:0000259" key="8">
    <source>
        <dbReference type="PROSITE" id="PS50011"/>
    </source>
</evidence>
<organism evidence="9 10">
    <name type="scientific">Aegilops tauschii subsp. strangulata</name>
    <name type="common">Goatgrass</name>
    <dbReference type="NCBI Taxonomy" id="200361"/>
    <lineage>
        <taxon>Eukaryota</taxon>
        <taxon>Viridiplantae</taxon>
        <taxon>Streptophyta</taxon>
        <taxon>Embryophyta</taxon>
        <taxon>Tracheophyta</taxon>
        <taxon>Spermatophyta</taxon>
        <taxon>Magnoliopsida</taxon>
        <taxon>Liliopsida</taxon>
        <taxon>Poales</taxon>
        <taxon>Poaceae</taxon>
        <taxon>BOP clade</taxon>
        <taxon>Pooideae</taxon>
        <taxon>Triticodae</taxon>
        <taxon>Triticeae</taxon>
        <taxon>Triticinae</taxon>
        <taxon>Aegilops</taxon>
    </lineage>
</organism>
<dbReference type="Gramene" id="AET1Gv20200100.16">
    <property type="protein sequence ID" value="AET1Gv20200100.16"/>
    <property type="gene ID" value="AET1Gv20200100"/>
</dbReference>
<evidence type="ECO:0000256" key="3">
    <source>
        <dbReference type="ARBA" id="ARBA00022741"/>
    </source>
</evidence>
<reference evidence="9" key="4">
    <citation type="submission" date="2019-03" db="UniProtKB">
        <authorList>
            <consortium name="EnsemblPlants"/>
        </authorList>
    </citation>
    <scope>IDENTIFICATION</scope>
</reference>
<dbReference type="PANTHER" id="PTHR43895:SF57">
    <property type="entry name" value="NON-SPECIFIC SERINE_THREONINE PROTEIN KINASE"/>
    <property type="match status" value="1"/>
</dbReference>
<dbReference type="InterPro" id="IPR017441">
    <property type="entry name" value="Protein_kinase_ATP_BS"/>
</dbReference>
<evidence type="ECO:0000256" key="1">
    <source>
        <dbReference type="ARBA" id="ARBA00022527"/>
    </source>
</evidence>
<dbReference type="AlphaFoldDB" id="A0A452XXL1"/>
<dbReference type="InterPro" id="IPR011009">
    <property type="entry name" value="Kinase-like_dom_sf"/>
</dbReference>
<keyword evidence="5 6" id="KW-0067">ATP-binding</keyword>
<evidence type="ECO:0000256" key="7">
    <source>
        <dbReference type="SAM" id="MobiDB-lite"/>
    </source>
</evidence>
<feature type="domain" description="Protein kinase" evidence="8">
    <location>
        <begin position="61"/>
        <end position="218"/>
    </location>
</feature>